<evidence type="ECO:0000313" key="2">
    <source>
        <dbReference type="Proteomes" id="UP000054562"/>
    </source>
</evidence>
<name>A0A0L1IF90_PLAFA</name>
<dbReference type="Proteomes" id="UP000054562">
    <property type="component" value="Unassembled WGS sequence"/>
</dbReference>
<reference evidence="2" key="1">
    <citation type="submission" date="2015-07" db="EMBL/GenBank/DDBJ databases">
        <title>Annotation of Plasmodium falciparum IGH-CR14.</title>
        <authorList>
            <consortium name="The Broad Institute Genome Sequencing Platform"/>
            <person name="Volkman S.K."/>
            <person name="Neafsey D.E."/>
            <person name="Dash A.P."/>
            <person name="Chitnis C.E."/>
            <person name="Hartl D.L."/>
            <person name="Young S.K."/>
            <person name="Zeng Q."/>
            <person name="Koehrsen M."/>
            <person name="Alvarado L."/>
            <person name="Berlin A."/>
            <person name="Borenstein D."/>
            <person name="Chapman S.B."/>
            <person name="Chen Z."/>
            <person name="Engels R."/>
            <person name="Freedman E."/>
            <person name="Gellesch M."/>
            <person name="Goldberg J."/>
            <person name="Griggs A."/>
            <person name="Gujja S."/>
            <person name="Heilman E.R."/>
            <person name="Heiman D.I."/>
            <person name="Howarth C."/>
            <person name="Jen D."/>
            <person name="Larson L."/>
            <person name="Mehta T."/>
            <person name="Neiman D."/>
            <person name="Park D."/>
            <person name="Pearson M."/>
            <person name="Roberts A."/>
            <person name="Saif S."/>
            <person name="Shea T."/>
            <person name="Shenoy N."/>
            <person name="Sisk P."/>
            <person name="Stolte C."/>
            <person name="Sykes S."/>
            <person name="Walk T."/>
            <person name="White J."/>
            <person name="Yandava C."/>
            <person name="Haas B."/>
            <person name="Henn M.R."/>
            <person name="Nusbaum C."/>
            <person name="Birren B."/>
        </authorList>
    </citation>
    <scope>NUCLEOTIDE SEQUENCE [LARGE SCALE GENOMIC DNA]</scope>
    <source>
        <strain evidence="2">IGH-CR14</strain>
    </source>
</reference>
<organism evidence="1 2">
    <name type="scientific">Plasmodium falciparum IGH-CR14</name>
    <dbReference type="NCBI Taxonomy" id="580059"/>
    <lineage>
        <taxon>Eukaryota</taxon>
        <taxon>Sar</taxon>
        <taxon>Alveolata</taxon>
        <taxon>Apicomplexa</taxon>
        <taxon>Aconoidasida</taxon>
        <taxon>Haemosporida</taxon>
        <taxon>Plasmodiidae</taxon>
        <taxon>Plasmodium</taxon>
        <taxon>Plasmodium (Laverania)</taxon>
    </lineage>
</organism>
<proteinExistence type="predicted"/>
<evidence type="ECO:0000313" key="1">
    <source>
        <dbReference type="EMBL" id="KNG77818.1"/>
    </source>
</evidence>
<dbReference type="EMBL" id="GG665387">
    <property type="protein sequence ID" value="KNG77818.1"/>
    <property type="molecule type" value="Genomic_DNA"/>
</dbReference>
<accession>A0A0L1IF90</accession>
<sequence length="180" mass="21111">MGFHNVKNISDIKELKILQNNERNVNNFPQICNDNITLCVNNSNELYLYNKSITICDNNNNILHNYKNEIVNLINNNNNNTYQDVSDKCVLHMDCDDFYVSPNNNVEKNIYQEDIHMKDENNDLSLNCINNTHLNEKSISETKEIIGKKVRQDIIHTNDENDHQCPIRLIKKNIYIVQMI</sequence>
<gene>
    <name evidence="1" type="ORF">PFMG_04037</name>
</gene>
<reference evidence="2" key="2">
    <citation type="submission" date="2015-07" db="EMBL/GenBank/DDBJ databases">
        <title>The genome sequence of Plasmodium falciparum IGH-CR14.</title>
        <authorList>
            <consortium name="The Broad Institute Genome Sequencing Platform"/>
            <person name="Volkman S.K."/>
            <person name="Neafsey D.E."/>
            <person name="Dash A.P."/>
            <person name="Chitnis C.E."/>
            <person name="Hartl D.L."/>
            <person name="Young S.K."/>
            <person name="Kodira C.D."/>
            <person name="Zeng Q."/>
            <person name="Koehrsen M."/>
            <person name="Godfrey P."/>
            <person name="Alvarado L."/>
            <person name="Berlin A."/>
            <person name="Borenstein D."/>
            <person name="Chen Z."/>
            <person name="Engels R."/>
            <person name="Freedman E."/>
            <person name="Gellesch M."/>
            <person name="Goldberg J."/>
            <person name="Griggs A."/>
            <person name="Gujja S."/>
            <person name="Heiman D."/>
            <person name="Hepburn T."/>
            <person name="Howarth C."/>
            <person name="Jen D."/>
            <person name="Larson L."/>
            <person name="Lewis B."/>
            <person name="Mehta T."/>
            <person name="Park D."/>
            <person name="Pearson M."/>
            <person name="Roberts A."/>
            <person name="Saif S."/>
            <person name="Shea T."/>
            <person name="Shenoy N."/>
            <person name="Sisk P."/>
            <person name="Stolte C."/>
            <person name="Sykes S."/>
            <person name="Walk T."/>
            <person name="White J."/>
            <person name="Yandava C."/>
            <person name="Wirth D.F."/>
            <person name="Nusbaum C."/>
            <person name="Birren B."/>
        </authorList>
    </citation>
    <scope>NUCLEOTIDE SEQUENCE [LARGE SCALE GENOMIC DNA]</scope>
    <source>
        <strain evidence="2">IGH-CR14</strain>
    </source>
</reference>
<protein>
    <submittedName>
        <fullName evidence="1">Uncharacterized protein</fullName>
    </submittedName>
</protein>
<dbReference type="AlphaFoldDB" id="A0A0L1IF90"/>